<sequence>MDSIPITPIGYVRCARSMPEDDNWDAFPAHIELDQTLFGPEALLGLDGFSHVEVLFRFHAIAQPPETGARRPRGRADWPKVGIFAQRGKDRPNHIGATICKVVKVDGTTLHVTGLDAIDGTPVLDIKPVWSGFLPRGEFREADWAKELMARYWRE</sequence>
<dbReference type="EMBL" id="JAASRM010000001">
    <property type="protein sequence ID" value="NIK87511.1"/>
    <property type="molecule type" value="Genomic_DNA"/>
</dbReference>
<keyword evidence="1" id="KW-0949">S-adenosyl-L-methionine</keyword>
<protein>
    <submittedName>
        <fullName evidence="4">tRNA-Thr(GGU) m(6)t(6)A37 methyltransferase TsaA</fullName>
    </submittedName>
</protein>
<gene>
    <name evidence="4" type="ORF">FHS83_000829</name>
</gene>
<comment type="caution">
    <text evidence="4">The sequence shown here is derived from an EMBL/GenBank/DDBJ whole genome shotgun (WGS) entry which is preliminary data.</text>
</comment>
<evidence type="ECO:0000313" key="5">
    <source>
        <dbReference type="Proteomes" id="UP000570514"/>
    </source>
</evidence>
<evidence type="ECO:0000256" key="2">
    <source>
        <dbReference type="ARBA" id="ARBA00033753"/>
    </source>
</evidence>
<dbReference type="PANTHER" id="PTHR12818">
    <property type="entry name" value="TRNA (ADENINE(37)-N6)-METHYLTRANSFERASE"/>
    <property type="match status" value="1"/>
</dbReference>
<comment type="similarity">
    <text evidence="2">Belongs to the tRNA methyltransferase O family.</text>
</comment>
<dbReference type="InterPro" id="IPR023370">
    <property type="entry name" value="TrmO-like_N"/>
</dbReference>
<dbReference type="Gene3D" id="2.40.30.70">
    <property type="entry name" value="YaeB-like"/>
    <property type="match status" value="1"/>
</dbReference>
<dbReference type="InterPro" id="IPR036414">
    <property type="entry name" value="YaeB_N_sf"/>
</dbReference>
<feature type="domain" description="TsaA-like" evidence="3">
    <location>
        <begin position="6"/>
        <end position="138"/>
    </location>
</feature>
<dbReference type="InterPro" id="IPR036413">
    <property type="entry name" value="YaeB-like_sf"/>
</dbReference>
<dbReference type="InterPro" id="IPR040372">
    <property type="entry name" value="YaeB-like"/>
</dbReference>
<dbReference type="RefSeq" id="WP_167081211.1">
    <property type="nucleotide sequence ID" value="NZ_BAAADC010000001.1"/>
</dbReference>
<dbReference type="GO" id="GO:0032259">
    <property type="term" value="P:methylation"/>
    <property type="evidence" value="ECO:0007669"/>
    <property type="project" value="UniProtKB-KW"/>
</dbReference>
<dbReference type="PANTHER" id="PTHR12818:SF0">
    <property type="entry name" value="TRNA (ADENINE(37)-N6)-METHYLTRANSFERASE"/>
    <property type="match status" value="1"/>
</dbReference>
<dbReference type="CDD" id="cd09281">
    <property type="entry name" value="UPF0066"/>
    <property type="match status" value="1"/>
</dbReference>
<dbReference type="SUPFAM" id="SSF118196">
    <property type="entry name" value="YaeB-like"/>
    <property type="match status" value="1"/>
</dbReference>
<proteinExistence type="inferred from homology"/>
<keyword evidence="4" id="KW-0808">Transferase</keyword>
<evidence type="ECO:0000313" key="4">
    <source>
        <dbReference type="EMBL" id="NIK87511.1"/>
    </source>
</evidence>
<dbReference type="Pfam" id="PF01980">
    <property type="entry name" value="TrmO_N"/>
    <property type="match status" value="1"/>
</dbReference>
<organism evidence="4 5">
    <name type="scientific">Rhizomicrobium palustre</name>
    <dbReference type="NCBI Taxonomy" id="189966"/>
    <lineage>
        <taxon>Bacteria</taxon>
        <taxon>Pseudomonadati</taxon>
        <taxon>Pseudomonadota</taxon>
        <taxon>Alphaproteobacteria</taxon>
        <taxon>Micropepsales</taxon>
        <taxon>Micropepsaceae</taxon>
        <taxon>Rhizomicrobium</taxon>
    </lineage>
</organism>
<dbReference type="GO" id="GO:0008168">
    <property type="term" value="F:methyltransferase activity"/>
    <property type="evidence" value="ECO:0007669"/>
    <property type="project" value="UniProtKB-KW"/>
</dbReference>
<keyword evidence="4" id="KW-0489">Methyltransferase</keyword>
<name>A0A846MWI3_9PROT</name>
<keyword evidence="5" id="KW-1185">Reference proteome</keyword>
<accession>A0A846MWI3</accession>
<dbReference type="Proteomes" id="UP000570514">
    <property type="component" value="Unassembled WGS sequence"/>
</dbReference>
<evidence type="ECO:0000256" key="1">
    <source>
        <dbReference type="ARBA" id="ARBA00022691"/>
    </source>
</evidence>
<reference evidence="4 5" key="1">
    <citation type="submission" date="2020-03" db="EMBL/GenBank/DDBJ databases">
        <title>Genomic Encyclopedia of Type Strains, Phase IV (KMG-IV): sequencing the most valuable type-strain genomes for metagenomic binning, comparative biology and taxonomic classification.</title>
        <authorList>
            <person name="Goeker M."/>
        </authorList>
    </citation>
    <scope>NUCLEOTIDE SEQUENCE [LARGE SCALE GENOMIC DNA]</scope>
    <source>
        <strain evidence="4 5">DSM 19867</strain>
    </source>
</reference>
<dbReference type="AlphaFoldDB" id="A0A846MWI3"/>
<dbReference type="PROSITE" id="PS51668">
    <property type="entry name" value="TSAA_2"/>
    <property type="match status" value="1"/>
</dbReference>
<evidence type="ECO:0000259" key="3">
    <source>
        <dbReference type="PROSITE" id="PS51668"/>
    </source>
</evidence>